<feature type="compositionally biased region" description="Acidic residues" evidence="1">
    <location>
        <begin position="136"/>
        <end position="145"/>
    </location>
</feature>
<organism evidence="2 4">
    <name type="scientific">Aspergillus hiratsukae</name>
    <dbReference type="NCBI Taxonomy" id="1194566"/>
    <lineage>
        <taxon>Eukaryota</taxon>
        <taxon>Fungi</taxon>
        <taxon>Dikarya</taxon>
        <taxon>Ascomycota</taxon>
        <taxon>Pezizomycotina</taxon>
        <taxon>Eurotiomycetes</taxon>
        <taxon>Eurotiomycetidae</taxon>
        <taxon>Eurotiales</taxon>
        <taxon>Aspergillaceae</taxon>
        <taxon>Aspergillus</taxon>
        <taxon>Aspergillus subgen. Fumigati</taxon>
    </lineage>
</organism>
<proteinExistence type="predicted"/>
<protein>
    <submittedName>
        <fullName evidence="2">Uncharacterized protein</fullName>
    </submittedName>
</protein>
<dbReference type="EMBL" id="JACBAF010002175">
    <property type="protein sequence ID" value="KAF7165153.1"/>
    <property type="molecule type" value="Genomic_DNA"/>
</dbReference>
<evidence type="ECO:0000256" key="1">
    <source>
        <dbReference type="SAM" id="MobiDB-lite"/>
    </source>
</evidence>
<feature type="compositionally biased region" description="Basic and acidic residues" evidence="1">
    <location>
        <begin position="146"/>
        <end position="157"/>
    </location>
</feature>
<feature type="region of interest" description="Disordered" evidence="1">
    <location>
        <begin position="81"/>
        <end position="157"/>
    </location>
</feature>
<keyword evidence="4" id="KW-1185">Reference proteome</keyword>
<evidence type="ECO:0000313" key="2">
    <source>
        <dbReference type="EMBL" id="KAF7125446.1"/>
    </source>
</evidence>
<feature type="compositionally biased region" description="Basic and acidic residues" evidence="1">
    <location>
        <begin position="103"/>
        <end position="112"/>
    </location>
</feature>
<feature type="region of interest" description="Disordered" evidence="1">
    <location>
        <begin position="1"/>
        <end position="49"/>
    </location>
</feature>
<dbReference type="Proteomes" id="UP000662466">
    <property type="component" value="Unassembled WGS sequence"/>
</dbReference>
<accession>A0A8H6PCP9</accession>
<evidence type="ECO:0000313" key="3">
    <source>
        <dbReference type="EMBL" id="KAF7165153.1"/>
    </source>
</evidence>
<gene>
    <name evidence="2" type="ORF">CNMCM5793_001624</name>
    <name evidence="3" type="ORF">CNMCM6106_001393</name>
</gene>
<reference evidence="2" key="1">
    <citation type="submission" date="2020-06" db="EMBL/GenBank/DDBJ databases">
        <title>Draft genome sequences of strains closely related to Aspergillus parafelis and Aspergillus hiratsukae.</title>
        <authorList>
            <person name="Dos Santos R.A.C."/>
            <person name="Rivero-Menendez O."/>
            <person name="Steenwyk J.L."/>
            <person name="Mead M.E."/>
            <person name="Goldman G.H."/>
            <person name="Alastruey-Izquierdo A."/>
            <person name="Rokas A."/>
        </authorList>
    </citation>
    <scope>NUCLEOTIDE SEQUENCE</scope>
    <source>
        <strain evidence="2">CNM-CM5793</strain>
        <strain evidence="3">CNM-CM6106</strain>
    </source>
</reference>
<name>A0A8H6PCP9_9EURO</name>
<evidence type="ECO:0000313" key="4">
    <source>
        <dbReference type="Proteomes" id="UP000630445"/>
    </source>
</evidence>
<dbReference type="AlphaFoldDB" id="A0A8H6PCP9"/>
<dbReference type="EMBL" id="JACBAD010001982">
    <property type="protein sequence ID" value="KAF7125446.1"/>
    <property type="molecule type" value="Genomic_DNA"/>
</dbReference>
<feature type="compositionally biased region" description="Polar residues" evidence="1">
    <location>
        <begin position="1"/>
        <end position="13"/>
    </location>
</feature>
<sequence length="157" mass="17627">MTTQMASNTSSGQAIPRQQAATSGSGGRNPDRNNGDQGGPGKRNVKKLKENGKWCVFCRRWGHEAAKCPVGARVLAGAAAASQIYGPPHPPSPPRPRERQRRPRMEGNSRDRRRERRRQQRLQQQVEEDHRREIEGQEDLIDLEDGSPKDKDMPDAQ</sequence>
<comment type="caution">
    <text evidence="2">The sequence shown here is derived from an EMBL/GenBank/DDBJ whole genome shotgun (WGS) entry which is preliminary data.</text>
</comment>
<dbReference type="Proteomes" id="UP000630445">
    <property type="component" value="Unassembled WGS sequence"/>
</dbReference>